<dbReference type="RefSeq" id="WP_261953924.1">
    <property type="nucleotide sequence ID" value="NZ_AP026073.1"/>
</dbReference>
<gene>
    <name evidence="1" type="ORF">HEK616_36210</name>
</gene>
<dbReference type="SUPFAM" id="SSF52540">
    <property type="entry name" value="P-loop containing nucleoside triphosphate hydrolases"/>
    <property type="match status" value="1"/>
</dbReference>
<proteinExistence type="predicted"/>
<dbReference type="Proteomes" id="UP001059597">
    <property type="component" value="Chromosome"/>
</dbReference>
<accession>A0ABM7ZUW2</accession>
<dbReference type="InterPro" id="IPR000212">
    <property type="entry name" value="DNA_helicase_UvrD/REP"/>
</dbReference>
<keyword evidence="2" id="KW-1185">Reference proteome</keyword>
<reference evidence="1" key="1">
    <citation type="submission" date="2022-06" db="EMBL/GenBank/DDBJ databases">
        <title>Complete genome sequence of Streptomyces nigrescens HEK616.</title>
        <authorList>
            <person name="Asamizu S."/>
            <person name="Onaka H."/>
        </authorList>
    </citation>
    <scope>NUCLEOTIDE SEQUENCE</scope>
    <source>
        <strain evidence="1">HEK616</strain>
    </source>
</reference>
<dbReference type="Gene3D" id="3.40.50.300">
    <property type="entry name" value="P-loop containing nucleotide triphosphate hydrolases"/>
    <property type="match status" value="2"/>
</dbReference>
<dbReference type="PANTHER" id="PTHR11070">
    <property type="entry name" value="UVRD / RECB / PCRA DNA HELICASE FAMILY MEMBER"/>
    <property type="match status" value="1"/>
</dbReference>
<name>A0ABM7ZUW2_STRNI</name>
<evidence type="ECO:0000313" key="1">
    <source>
        <dbReference type="EMBL" id="BDM70134.1"/>
    </source>
</evidence>
<dbReference type="InterPro" id="IPR027417">
    <property type="entry name" value="P-loop_NTPase"/>
</dbReference>
<dbReference type="EMBL" id="AP026073">
    <property type="protein sequence ID" value="BDM70134.1"/>
    <property type="molecule type" value="Genomic_DNA"/>
</dbReference>
<protein>
    <recommendedName>
        <fullName evidence="3">DNA helicase</fullName>
    </recommendedName>
</protein>
<evidence type="ECO:0008006" key="3">
    <source>
        <dbReference type="Google" id="ProtNLM"/>
    </source>
</evidence>
<organism evidence="1 2">
    <name type="scientific">Streptomyces nigrescens</name>
    <dbReference type="NCBI Taxonomy" id="1920"/>
    <lineage>
        <taxon>Bacteria</taxon>
        <taxon>Bacillati</taxon>
        <taxon>Actinomycetota</taxon>
        <taxon>Actinomycetes</taxon>
        <taxon>Kitasatosporales</taxon>
        <taxon>Streptomycetaceae</taxon>
        <taxon>Streptomyces</taxon>
    </lineage>
</organism>
<dbReference type="PANTHER" id="PTHR11070:SF2">
    <property type="entry name" value="ATP-DEPENDENT DNA HELICASE SRS2"/>
    <property type="match status" value="1"/>
</dbReference>
<evidence type="ECO:0000313" key="2">
    <source>
        <dbReference type="Proteomes" id="UP001059597"/>
    </source>
</evidence>
<sequence length="566" mass="61857">MAKELAVHLQFLRSMGELETVDYKRVREAVSAIADGYEGNGLRKHKVGPWVSFSAGMNLRIIAVETKHRTVLAHVDHHDAAYRWAEDHTAVIDADDALLAVLPEAKPLGSQLAASQGVGSGNSAAQDGQPRFAVSAEVLVGLGVPRPLAKQLAHHRDEDLLEVISYLAPELQENALSALAERDAPGAVTSAGPSDVVVVDDELLAFALTLPTELWRVFLHPKQRYVVDLPFDQHVLLRGGPGTGKTVAMAHRFLRLTQECRKAGTTGPVMLVLNNVTRQIVTRQLAQLGVPAADIDVRLVSELPKARNRLLHVLSEVGPLVIDEGQDLPVTFVAALAEFIEDCKTIPPITLSYDANQAIFHPSEKALSKLRQDVNLITLTYCYRASREIIHAALGVLSNLHANYRGRDFQNRHHVEAARDTATARMKTPITGPKVEIQLITEPRQLCARAVNAIQRLFERYGDPSGLAVIVAADQQGSLLRELRSALAAYPFDVPVITPTTAKGEEYLAGVVVDGLDHSIRHEGEAEEVTIGRYKFLSGLYVAVTRFRNRLVVITTSTDSPIHVPD</sequence>